<evidence type="ECO:0000256" key="2">
    <source>
        <dbReference type="SAM" id="Phobius"/>
    </source>
</evidence>
<feature type="compositionally biased region" description="Low complexity" evidence="1">
    <location>
        <begin position="43"/>
        <end position="67"/>
    </location>
</feature>
<evidence type="ECO:0000313" key="4">
    <source>
        <dbReference type="Proteomes" id="UP001138661"/>
    </source>
</evidence>
<protein>
    <submittedName>
        <fullName evidence="3">Uncharacterized protein</fullName>
    </submittedName>
</protein>
<evidence type="ECO:0000313" key="3">
    <source>
        <dbReference type="EMBL" id="MBW4707724.1"/>
    </source>
</evidence>
<comment type="caution">
    <text evidence="3">The sequence shown here is derived from an EMBL/GenBank/DDBJ whole genome shotgun (WGS) entry which is preliminary data.</text>
</comment>
<keyword evidence="4" id="KW-1185">Reference proteome</keyword>
<dbReference type="RefSeq" id="WP_219500811.1">
    <property type="nucleotide sequence ID" value="NZ_JAHXDN010000002.1"/>
</dbReference>
<reference evidence="3" key="1">
    <citation type="submission" date="2021-07" db="EMBL/GenBank/DDBJ databases">
        <title>Roseobacter insulae sp. nov., isolated from a tidal flat.</title>
        <authorList>
            <person name="Park S."/>
            <person name="Yoon J.-H."/>
        </authorList>
    </citation>
    <scope>NUCLEOTIDE SEQUENCE</scope>
    <source>
        <strain evidence="3">YSTF-M11</strain>
    </source>
</reference>
<keyword evidence="2" id="KW-0472">Membrane</keyword>
<name>A0A9X1FTW3_9RHOB</name>
<sequence length="67" mass="6566">MADYTTHNDGVSGKGIFIALVVIGAFVFLLAVLGTGTVPTDPEAAGDPAAIESAPAAPAETAPAVVE</sequence>
<feature type="transmembrane region" description="Helical" evidence="2">
    <location>
        <begin position="15"/>
        <end position="33"/>
    </location>
</feature>
<dbReference type="Proteomes" id="UP001138661">
    <property type="component" value="Unassembled WGS sequence"/>
</dbReference>
<organism evidence="3 4">
    <name type="scientific">Roseobacter insulae</name>
    <dbReference type="NCBI Taxonomy" id="2859783"/>
    <lineage>
        <taxon>Bacteria</taxon>
        <taxon>Pseudomonadati</taxon>
        <taxon>Pseudomonadota</taxon>
        <taxon>Alphaproteobacteria</taxon>
        <taxon>Rhodobacterales</taxon>
        <taxon>Roseobacteraceae</taxon>
        <taxon>Roseobacter</taxon>
    </lineage>
</organism>
<evidence type="ECO:0000256" key="1">
    <source>
        <dbReference type="SAM" id="MobiDB-lite"/>
    </source>
</evidence>
<gene>
    <name evidence="3" type="ORF">KX928_07985</name>
</gene>
<keyword evidence="2" id="KW-0812">Transmembrane</keyword>
<proteinExistence type="predicted"/>
<accession>A0A9X1FTW3</accession>
<dbReference type="AlphaFoldDB" id="A0A9X1FTW3"/>
<dbReference type="EMBL" id="JAHXDN010000002">
    <property type="protein sequence ID" value="MBW4707724.1"/>
    <property type="molecule type" value="Genomic_DNA"/>
</dbReference>
<feature type="region of interest" description="Disordered" evidence="1">
    <location>
        <begin position="41"/>
        <end position="67"/>
    </location>
</feature>
<keyword evidence="2" id="KW-1133">Transmembrane helix</keyword>